<evidence type="ECO:0000256" key="1">
    <source>
        <dbReference type="SAM" id="MobiDB-lite"/>
    </source>
</evidence>
<feature type="compositionally biased region" description="Polar residues" evidence="1">
    <location>
        <begin position="30"/>
        <end position="50"/>
    </location>
</feature>
<evidence type="ECO:0000313" key="3">
    <source>
        <dbReference type="Proteomes" id="UP001295444"/>
    </source>
</evidence>
<reference evidence="2" key="1">
    <citation type="submission" date="2022-03" db="EMBL/GenBank/DDBJ databases">
        <authorList>
            <person name="Alioto T."/>
            <person name="Alioto T."/>
            <person name="Gomez Garrido J."/>
        </authorList>
    </citation>
    <scope>NUCLEOTIDE SEQUENCE</scope>
</reference>
<evidence type="ECO:0000313" key="2">
    <source>
        <dbReference type="EMBL" id="CAH2254848.1"/>
    </source>
</evidence>
<keyword evidence="3" id="KW-1185">Reference proteome</keyword>
<accession>A0AAD1RH72</accession>
<dbReference type="AlphaFoldDB" id="A0AAD1RH72"/>
<organism evidence="2 3">
    <name type="scientific">Pelobates cultripes</name>
    <name type="common">Western spadefoot toad</name>
    <dbReference type="NCBI Taxonomy" id="61616"/>
    <lineage>
        <taxon>Eukaryota</taxon>
        <taxon>Metazoa</taxon>
        <taxon>Chordata</taxon>
        <taxon>Craniata</taxon>
        <taxon>Vertebrata</taxon>
        <taxon>Euteleostomi</taxon>
        <taxon>Amphibia</taxon>
        <taxon>Batrachia</taxon>
        <taxon>Anura</taxon>
        <taxon>Pelobatoidea</taxon>
        <taxon>Pelobatidae</taxon>
        <taxon>Pelobates</taxon>
    </lineage>
</organism>
<sequence length="104" mass="11496">MQLLQAGTRASKMAVRQNRFQRALIRETATHPSNTRSHPHMSNTGTSKQATHSKKPPDFDFDFGHQHSTKHLSSTTAATQAARTLNIMKRPTGADPCRGDTKPC</sequence>
<dbReference type="EMBL" id="OW240913">
    <property type="protein sequence ID" value="CAH2254848.1"/>
    <property type="molecule type" value="Genomic_DNA"/>
</dbReference>
<feature type="region of interest" description="Disordered" evidence="1">
    <location>
        <begin position="26"/>
        <end position="79"/>
    </location>
</feature>
<dbReference type="Proteomes" id="UP001295444">
    <property type="component" value="Chromosome 02"/>
</dbReference>
<feature type="compositionally biased region" description="Basic and acidic residues" evidence="1">
    <location>
        <begin position="55"/>
        <end position="65"/>
    </location>
</feature>
<name>A0AAD1RH72_PELCU</name>
<protein>
    <submittedName>
        <fullName evidence="2">Uncharacterized protein</fullName>
    </submittedName>
</protein>
<proteinExistence type="predicted"/>
<gene>
    <name evidence="2" type="ORF">PECUL_23A041689</name>
</gene>